<gene>
    <name evidence="2" type="ORF">LPB301_09350</name>
</gene>
<dbReference type="KEGG" id="prn:BW723_12420"/>
<dbReference type="Proteomes" id="UP000092612">
    <property type="component" value="Unassembled WGS sequence"/>
</dbReference>
<dbReference type="SUPFAM" id="SSF117281">
    <property type="entry name" value="Kelch motif"/>
    <property type="match status" value="2"/>
</dbReference>
<evidence type="ECO:0000313" key="3">
    <source>
        <dbReference type="Proteomes" id="UP000092612"/>
    </source>
</evidence>
<protein>
    <submittedName>
        <fullName evidence="2">Galactose oxidase</fullName>
    </submittedName>
</protein>
<dbReference type="OrthoDB" id="103335at2"/>
<feature type="transmembrane region" description="Helical" evidence="1">
    <location>
        <begin position="12"/>
        <end position="27"/>
    </location>
</feature>
<organism evidence="2 3">
    <name type="scientific">Polaribacter reichenbachii</name>
    <dbReference type="NCBI Taxonomy" id="996801"/>
    <lineage>
        <taxon>Bacteria</taxon>
        <taxon>Pseudomonadati</taxon>
        <taxon>Bacteroidota</taxon>
        <taxon>Flavobacteriia</taxon>
        <taxon>Flavobacteriales</taxon>
        <taxon>Flavobacteriaceae</taxon>
    </lineage>
</organism>
<keyword evidence="1" id="KW-0472">Membrane</keyword>
<evidence type="ECO:0000313" key="2">
    <source>
        <dbReference type="EMBL" id="OBY65329.1"/>
    </source>
</evidence>
<keyword evidence="3" id="KW-1185">Reference proteome</keyword>
<dbReference type="Pfam" id="PF01344">
    <property type="entry name" value="Kelch_1"/>
    <property type="match status" value="1"/>
</dbReference>
<accession>A0A1B8U0L7</accession>
<reference evidence="3" key="1">
    <citation type="submission" date="2016-02" db="EMBL/GenBank/DDBJ databases">
        <title>Paenibacillus sp. LPB0068, isolated from Crassostrea gigas.</title>
        <authorList>
            <person name="Shin S.-K."/>
            <person name="Yi H."/>
        </authorList>
    </citation>
    <scope>NUCLEOTIDE SEQUENCE [LARGE SCALE GENOMIC DNA]</scope>
    <source>
        <strain evidence="3">KCTC 23969</strain>
    </source>
</reference>
<dbReference type="AlphaFoldDB" id="A0A1B8U0L7"/>
<dbReference type="PROSITE" id="PS51257">
    <property type="entry name" value="PROKAR_LIPOPROTEIN"/>
    <property type="match status" value="1"/>
</dbReference>
<name>A0A1B8U0L7_9FLAO</name>
<keyword evidence="1" id="KW-1133">Transmembrane helix</keyword>
<dbReference type="Gene3D" id="2.120.10.80">
    <property type="entry name" value="Kelch-type beta propeller"/>
    <property type="match status" value="2"/>
</dbReference>
<evidence type="ECO:0000256" key="1">
    <source>
        <dbReference type="SAM" id="Phobius"/>
    </source>
</evidence>
<dbReference type="RefSeq" id="WP_068360685.1">
    <property type="nucleotide sequence ID" value="NZ_CP019337.1"/>
</dbReference>
<proteinExistence type="predicted"/>
<dbReference type="PANTHER" id="PTHR45632">
    <property type="entry name" value="LD33804P"/>
    <property type="match status" value="1"/>
</dbReference>
<dbReference type="STRING" id="996801.BW723_12420"/>
<dbReference type="InterPro" id="IPR015915">
    <property type="entry name" value="Kelch-typ_b-propeller"/>
</dbReference>
<sequence length="336" mass="37421">MKKTIFTQKRSVIYFMAILISSTFFIGCSDDDDDDEYGNWVESSTFDGNSRANSVSFTIGNKGYLVTGYDGDDYLSDTWEYDSEGDYWIQRASFPGTARSGAVGFSIGTKGYIGTGYDGNDELKDFWAYDSTTDTWEQKADFGGSARYGAIGFAIGNSGYIGTGYDGSEQKDFWKYDVATDTWEQSVGFGGEKRQNASVFMINEVAYLGLGIHNGTYEEDFYKFDGTTWTRLTDLDDDDDDDDDYEILVSSAVAFSLDGLGYVSTGVYGSVTSTTYSYDPSTDTWDEIPDFEGTARQDASAFSFGSSAYVLMGRSGSYYFDDVWEFKPYELEDEDD</sequence>
<dbReference type="InterPro" id="IPR006652">
    <property type="entry name" value="Kelch_1"/>
</dbReference>
<comment type="caution">
    <text evidence="2">The sequence shown here is derived from an EMBL/GenBank/DDBJ whole genome shotgun (WGS) entry which is preliminary data.</text>
</comment>
<dbReference type="EMBL" id="LSFL01000031">
    <property type="protein sequence ID" value="OBY65329.1"/>
    <property type="molecule type" value="Genomic_DNA"/>
</dbReference>
<keyword evidence="1" id="KW-0812">Transmembrane</keyword>